<dbReference type="InterPro" id="IPR010611">
    <property type="entry name" value="3D_dom"/>
</dbReference>
<dbReference type="Pfam" id="PF07501">
    <property type="entry name" value="G5"/>
    <property type="match status" value="1"/>
</dbReference>
<dbReference type="SMART" id="SM01208">
    <property type="entry name" value="G5"/>
    <property type="match status" value="1"/>
</dbReference>
<gene>
    <name evidence="4" type="ORF">P5G65_16595</name>
</gene>
<evidence type="ECO:0000256" key="1">
    <source>
        <dbReference type="ARBA" id="ARBA00022729"/>
    </source>
</evidence>
<dbReference type="InterPro" id="IPR011098">
    <property type="entry name" value="G5_dom"/>
</dbReference>
<evidence type="ECO:0000313" key="5">
    <source>
        <dbReference type="Proteomes" id="UP001355653"/>
    </source>
</evidence>
<organism evidence="4 5">
    <name type="scientific">Paenibacillus chondroitinus</name>
    <dbReference type="NCBI Taxonomy" id="59842"/>
    <lineage>
        <taxon>Bacteria</taxon>
        <taxon>Bacillati</taxon>
        <taxon>Bacillota</taxon>
        <taxon>Bacilli</taxon>
        <taxon>Bacillales</taxon>
        <taxon>Paenibacillaceae</taxon>
        <taxon>Paenibacillus</taxon>
    </lineage>
</organism>
<feature type="transmembrane region" description="Helical" evidence="2">
    <location>
        <begin position="30"/>
        <end position="50"/>
    </location>
</feature>
<dbReference type="Pfam" id="PF06725">
    <property type="entry name" value="3D"/>
    <property type="match status" value="1"/>
</dbReference>
<dbReference type="PROSITE" id="PS51109">
    <property type="entry name" value="G5"/>
    <property type="match status" value="1"/>
</dbReference>
<protein>
    <submittedName>
        <fullName evidence="4">Ubiquitin-like domain-containing protein</fullName>
    </submittedName>
</protein>
<dbReference type="Proteomes" id="UP001355653">
    <property type="component" value="Unassembled WGS sequence"/>
</dbReference>
<evidence type="ECO:0000256" key="2">
    <source>
        <dbReference type="SAM" id="Phobius"/>
    </source>
</evidence>
<dbReference type="Gene3D" id="2.40.40.10">
    <property type="entry name" value="RlpA-like domain"/>
    <property type="match status" value="1"/>
</dbReference>
<comment type="caution">
    <text evidence="4">The sequence shown here is derived from an EMBL/GenBank/DDBJ whole genome shotgun (WGS) entry which is preliminary data.</text>
</comment>
<dbReference type="PANTHER" id="PTHR39160">
    <property type="entry name" value="CELL WALL-BINDING PROTEIN YOCH"/>
    <property type="match status" value="1"/>
</dbReference>
<dbReference type="InterPro" id="IPR007137">
    <property type="entry name" value="DUF348"/>
</dbReference>
<reference evidence="4 5" key="1">
    <citation type="submission" date="2023-03" db="EMBL/GenBank/DDBJ databases">
        <title>Bacillus Genome Sequencing.</title>
        <authorList>
            <person name="Dunlap C."/>
        </authorList>
    </citation>
    <scope>NUCLEOTIDE SEQUENCE [LARGE SCALE GENOMIC DNA]</scope>
    <source>
        <strain evidence="4 5">NRS-1351</strain>
    </source>
</reference>
<keyword evidence="1" id="KW-0732">Signal</keyword>
<dbReference type="RefSeq" id="WP_127452560.1">
    <property type="nucleotide sequence ID" value="NZ_JAROBY010000026.1"/>
</dbReference>
<dbReference type="Pfam" id="PF03990">
    <property type="entry name" value="DUF348"/>
    <property type="match status" value="2"/>
</dbReference>
<dbReference type="PANTHER" id="PTHR39160:SF4">
    <property type="entry name" value="RESUSCITATION-PROMOTING FACTOR RPFB"/>
    <property type="match status" value="1"/>
</dbReference>
<keyword evidence="2" id="KW-1133">Transmembrane helix</keyword>
<feature type="domain" description="G5" evidence="3">
    <location>
        <begin position="165"/>
        <end position="245"/>
    </location>
</feature>
<evidence type="ECO:0000259" key="3">
    <source>
        <dbReference type="PROSITE" id="PS51109"/>
    </source>
</evidence>
<name>A0ABU6DCN1_9BACL</name>
<dbReference type="SUPFAM" id="SSF50685">
    <property type="entry name" value="Barwin-like endoglucanases"/>
    <property type="match status" value="1"/>
</dbReference>
<sequence length="379" mass="41463">MGAFRDEKTQLQRSSGMSFALRWKHENLRFIMITACLSVLSISALLLLLYGTSARYVTLVVNGQEKKVYTRQWVMERFLEEQGIAVGAQDRLSASPDSKLANAERVTIDHTVSVQLTADGETKKMYTTGKTVERALQDLNVTLGNLDKVTPDLNASVSENTAIKVVRVHKTINEVAEPIQYQVETKYDPNVAAGKEQTIQEGKKGVLLKNKITLFEDGALVTETIEDTSVSAESVKKIVVVGTQKPVSALSASADASRQVSKNGVTFPVKQIMKNITLTAYTAGVASTGKSSGDAEYGVTFTGRHVTEGRTIAVDPNIIPLGWWVYIEGIGFRRAEDTGSAIKGQKIDVYYESESYAKRFGVKRGVTVYVIGPQKPSLE</sequence>
<dbReference type="InterPro" id="IPR036908">
    <property type="entry name" value="RlpA-like_sf"/>
</dbReference>
<keyword evidence="5" id="KW-1185">Reference proteome</keyword>
<accession>A0ABU6DCN1</accession>
<dbReference type="InterPro" id="IPR051933">
    <property type="entry name" value="Resuscitation_pf_RpfB"/>
</dbReference>
<dbReference type="EMBL" id="JAROBY010000026">
    <property type="protein sequence ID" value="MEB4795521.1"/>
    <property type="molecule type" value="Genomic_DNA"/>
</dbReference>
<dbReference type="InterPro" id="IPR059180">
    <property type="entry name" value="3D_YorM"/>
</dbReference>
<dbReference type="CDD" id="cd14667">
    <property type="entry name" value="3D_containing_proteins"/>
    <property type="match status" value="1"/>
</dbReference>
<proteinExistence type="predicted"/>
<evidence type="ECO:0000313" key="4">
    <source>
        <dbReference type="EMBL" id="MEB4795521.1"/>
    </source>
</evidence>
<dbReference type="Gene3D" id="2.20.230.10">
    <property type="entry name" value="Resuscitation-promoting factor rpfb"/>
    <property type="match status" value="1"/>
</dbReference>
<keyword evidence="2" id="KW-0472">Membrane</keyword>
<keyword evidence="2" id="KW-0812">Transmembrane</keyword>